<dbReference type="PANTHER" id="PTHR19302">
    <property type="entry name" value="GAMMA TUBULIN COMPLEX PROTEIN"/>
    <property type="match status" value="1"/>
</dbReference>
<evidence type="ECO:0000259" key="6">
    <source>
        <dbReference type="Pfam" id="PF04130"/>
    </source>
</evidence>
<feature type="domain" description="Gamma tubulin complex component protein N-terminal" evidence="7">
    <location>
        <begin position="51"/>
        <end position="391"/>
    </location>
</feature>
<dbReference type="GO" id="GO:0043015">
    <property type="term" value="F:gamma-tubulin binding"/>
    <property type="evidence" value="ECO:0007669"/>
    <property type="project" value="InterPro"/>
</dbReference>
<dbReference type="GO" id="GO:0051225">
    <property type="term" value="P:spindle assembly"/>
    <property type="evidence" value="ECO:0007669"/>
    <property type="project" value="TreeGrafter"/>
</dbReference>
<dbReference type="GeneID" id="37005827"/>
<dbReference type="Pfam" id="PF04130">
    <property type="entry name" value="GCP_C_terminal"/>
    <property type="match status" value="1"/>
</dbReference>
<dbReference type="VEuPathDB" id="FungiDB:CXQ85_000494"/>
<dbReference type="GO" id="GO:0005874">
    <property type="term" value="C:microtubule"/>
    <property type="evidence" value="ECO:0007669"/>
    <property type="project" value="UniProtKB-KW"/>
</dbReference>
<dbReference type="InterPro" id="IPR041470">
    <property type="entry name" value="GCP_N"/>
</dbReference>
<sequence>MSSASAPGLSVKLSTANYFSSNVALPSYSSALKPRSLSDISDTRTQEALVVKDLLFVLLGYEGNYVRYSERYDATRVQDRIRGPDFKTAKHLNVALKSITKKLATYGKWFSGLDNFVQIYDHPKLGRVNQRLCFEIKQFLKQYQRLVLEFENHSRRAQLSVTEMDNLIMQRCANTMAHLYEIANNIHTKTEERTESPSFNSFLDFVKQDLEMNGSINSSTDTNKFNMCKGGVVLQLVTERINTYKGDSEAFQLLTQLFDAISTDYVSLLNQWLTEGQIDDPFGEFLIKKNDLPTNIFYSNMEKYWSELYVIKLDGVPDQLANKDIQQKVLATGKYLNIFRQCSGIVTFMNLPEFEQVSTNPIGSLFSPDLHLKIIHSYKLANKLFLRLLLEGYHFHNLVEDLHETFLLNRSFHIDKFLTSAFHDLSRDKHSVPTARVQRLYDQIVRKPSDKPKDGDTTISDILPFCESFNVDSNNFYELAEEIIAIESFDADKELKDSESVSNAIKRIVSQSLSRRQASSSESERPPRSSHDLDAIDQYTVASVNVDLNLPFPINLIIGDNFVFEYQLLFKLQMILKFASMSTDRTWKEINFSTVWRYRGFHPAVQANVGRCRALNANVKGFINTLQSYFNFSIVEENFEKLSTTLDKYALNASKEIAPQHLSNDKNFIKSFFSGNDVFEEKINAMNQKQGSTTQKHIDENFDDVQELKNHVGTYLNNMLRDAMVTDEQLLSSLHNVLNIVIHINNYMSRLKKSLVLMDERQFAAFRRDMPERFADSEISPELIGSRAASFKQIVDAYTETFYQAANDMLFLLRNTDASENQQLSAFATQLEACVPVGKK</sequence>
<dbReference type="RefSeq" id="XP_025342453.1">
    <property type="nucleotide sequence ID" value="XM_025484238.1"/>
</dbReference>
<dbReference type="GO" id="GO:0007020">
    <property type="term" value="P:microtubule nucleation"/>
    <property type="evidence" value="ECO:0007669"/>
    <property type="project" value="InterPro"/>
</dbReference>
<dbReference type="InterPro" id="IPR007259">
    <property type="entry name" value="GCP"/>
</dbReference>
<dbReference type="OrthoDB" id="2192946at2759"/>
<proteinExistence type="inferred from homology"/>
<dbReference type="GO" id="GO:0051321">
    <property type="term" value="P:meiotic cell cycle"/>
    <property type="evidence" value="ECO:0007669"/>
    <property type="project" value="TreeGrafter"/>
</dbReference>
<dbReference type="GO" id="GO:0000278">
    <property type="term" value="P:mitotic cell cycle"/>
    <property type="evidence" value="ECO:0007669"/>
    <property type="project" value="TreeGrafter"/>
</dbReference>
<keyword evidence="9" id="KW-1185">Reference proteome</keyword>
<dbReference type="GO" id="GO:0000922">
    <property type="term" value="C:spindle pole"/>
    <property type="evidence" value="ECO:0007669"/>
    <property type="project" value="InterPro"/>
</dbReference>
<organism evidence="8 9">
    <name type="scientific">Candidozyma haemuli</name>
    <dbReference type="NCBI Taxonomy" id="45357"/>
    <lineage>
        <taxon>Eukaryota</taxon>
        <taxon>Fungi</taxon>
        <taxon>Dikarya</taxon>
        <taxon>Ascomycota</taxon>
        <taxon>Saccharomycotina</taxon>
        <taxon>Pichiomycetes</taxon>
        <taxon>Metschnikowiaceae</taxon>
        <taxon>Candidozyma</taxon>
    </lineage>
</organism>
<evidence type="ECO:0000256" key="3">
    <source>
        <dbReference type="ARBA" id="ARBA00022701"/>
    </source>
</evidence>
<name>A0A2V1AW14_9ASCO</name>
<dbReference type="Pfam" id="PF17681">
    <property type="entry name" value="GCP_N_terminal"/>
    <property type="match status" value="1"/>
</dbReference>
<evidence type="ECO:0000256" key="2">
    <source>
        <dbReference type="ARBA" id="ARBA00022490"/>
    </source>
</evidence>
<evidence type="ECO:0000313" key="9">
    <source>
        <dbReference type="Proteomes" id="UP000244309"/>
    </source>
</evidence>
<evidence type="ECO:0000256" key="4">
    <source>
        <dbReference type="ARBA" id="ARBA00023212"/>
    </source>
</evidence>
<comment type="subcellular location">
    <subcellularLocation>
        <location evidence="5">Cytoplasm</location>
        <location evidence="5">Cytoskeleton</location>
        <location evidence="5">Microtubule organizing center</location>
    </subcellularLocation>
</comment>
<keyword evidence="2 5" id="KW-0963">Cytoplasm</keyword>
<dbReference type="Proteomes" id="UP000244309">
    <property type="component" value="Unassembled WGS sequence"/>
</dbReference>
<dbReference type="GO" id="GO:0031122">
    <property type="term" value="P:cytoplasmic microtubule organization"/>
    <property type="evidence" value="ECO:0007669"/>
    <property type="project" value="TreeGrafter"/>
</dbReference>
<keyword evidence="4 5" id="KW-0206">Cytoskeleton</keyword>
<protein>
    <recommendedName>
        <fullName evidence="5">Spindle pole body component</fullName>
    </recommendedName>
</protein>
<dbReference type="Gene3D" id="1.20.120.1900">
    <property type="entry name" value="Gamma-tubulin complex, C-terminal domain"/>
    <property type="match status" value="1"/>
</dbReference>
<dbReference type="AlphaFoldDB" id="A0A2V1AW14"/>
<dbReference type="PANTHER" id="PTHR19302:SF33">
    <property type="entry name" value="GAMMA-TUBULIN COMPLEX COMPONENT 5"/>
    <property type="match status" value="1"/>
</dbReference>
<evidence type="ECO:0000259" key="7">
    <source>
        <dbReference type="Pfam" id="PF17681"/>
    </source>
</evidence>
<evidence type="ECO:0000313" key="8">
    <source>
        <dbReference type="EMBL" id="PVH21513.1"/>
    </source>
</evidence>
<comment type="caution">
    <text evidence="8">The sequence shown here is derived from an EMBL/GenBank/DDBJ whole genome shotgun (WGS) entry which is preliminary data.</text>
</comment>
<dbReference type="InterPro" id="IPR040457">
    <property type="entry name" value="GCP_C"/>
</dbReference>
<dbReference type="InterPro" id="IPR042241">
    <property type="entry name" value="GCP_C_sf"/>
</dbReference>
<reference evidence="8 9" key="1">
    <citation type="submission" date="2017-12" db="EMBL/GenBank/DDBJ databases">
        <title>Genome Sequence of a Multidrug-Resistant Candida haemulonii Isolate from a Patient with Chronic Leg Ulcers in Israel.</title>
        <authorList>
            <person name="Chow N.A."/>
            <person name="Gade L."/>
            <person name="Batra D."/>
            <person name="Rowe L.A."/>
            <person name="Ben-Ami R."/>
            <person name="Loparev V.N."/>
            <person name="Litvintseva A.P."/>
        </authorList>
    </citation>
    <scope>NUCLEOTIDE SEQUENCE [LARGE SCALE GENOMIC DNA]</scope>
    <source>
        <strain evidence="8 9">B11899</strain>
    </source>
</reference>
<dbReference type="EMBL" id="PKFO01000005">
    <property type="protein sequence ID" value="PVH21513.1"/>
    <property type="molecule type" value="Genomic_DNA"/>
</dbReference>
<evidence type="ECO:0000256" key="1">
    <source>
        <dbReference type="ARBA" id="ARBA00010337"/>
    </source>
</evidence>
<evidence type="ECO:0000256" key="5">
    <source>
        <dbReference type="RuleBase" id="RU363050"/>
    </source>
</evidence>
<dbReference type="GO" id="GO:0000930">
    <property type="term" value="C:gamma-tubulin complex"/>
    <property type="evidence" value="ECO:0007669"/>
    <property type="project" value="TreeGrafter"/>
</dbReference>
<comment type="similarity">
    <text evidence="1 5">Belongs to the TUBGCP family.</text>
</comment>
<dbReference type="GO" id="GO:0005816">
    <property type="term" value="C:spindle pole body"/>
    <property type="evidence" value="ECO:0007669"/>
    <property type="project" value="UniProtKB-ARBA"/>
</dbReference>
<dbReference type="GO" id="GO:0051011">
    <property type="term" value="F:microtubule minus-end binding"/>
    <property type="evidence" value="ECO:0007669"/>
    <property type="project" value="TreeGrafter"/>
</dbReference>
<keyword evidence="3 5" id="KW-0493">Microtubule</keyword>
<feature type="domain" description="Gamma tubulin complex component C-terminal" evidence="6">
    <location>
        <begin position="402"/>
        <end position="832"/>
    </location>
</feature>
<dbReference type="STRING" id="45357.A0A2V1AW14"/>
<gene>
    <name evidence="8" type="ORF">CXQ85_000494</name>
</gene>
<accession>A0A2V1AW14</accession>